<feature type="compositionally biased region" description="Basic residues" evidence="2">
    <location>
        <begin position="481"/>
        <end position="490"/>
    </location>
</feature>
<sequence>MAAESTAEAFMRLDRQLAEEEEELQRIKDFAAATAEAAEQARIYAARTNDVVGKNRKSIGQRKRRLVELEDARDARKVAEFQRLLNPLGELLYACAQYLNQHEYTELETLDSTAGRTRKATSTVAASSMSYPNGRLSPARNVGGGAARAMKGQKALPAVVNNGTGNGEDEDVEEEVQVGPPKKRRRKISLSTHSEIVVALGPTRPSPERETTSKRKDTISTEQLPRIPEAPLSSASVAEAQVQAANTERTQPRADESQQAQIKSAQATVSQLGIIGATSPQPNIIPPDPIPARSMATSSSGLFVREQWVRKSQSDSEKSLFEDTRPVYVSGPRKVENKMAQVSEENIAASGEQTSPLRDSGYGRTPSNPMTAAPPPDAVVMADEPAAEDHSVDSSLFGEGKSVSLPAETGRSQEDAPMLMQGHSRQRHRRSRSSTGLFVSERSPTPSPHRQSGTNDSQSFMKGPASRQDTTSTSEKPARGRERKSRRKKVPGAQVNSMVSDALLEKYR</sequence>
<keyword evidence="4" id="KW-1185">Reference proteome</keyword>
<evidence type="ECO:0000313" key="4">
    <source>
        <dbReference type="Proteomes" id="UP001296104"/>
    </source>
</evidence>
<protein>
    <submittedName>
        <fullName evidence="3">Uncharacterized protein</fullName>
    </submittedName>
</protein>
<name>A0AAI8YU61_9PEZI</name>
<comment type="caution">
    <text evidence="3">The sequence shown here is derived from an EMBL/GenBank/DDBJ whole genome shotgun (WGS) entry which is preliminary data.</text>
</comment>
<feature type="compositionally biased region" description="Polar residues" evidence="2">
    <location>
        <begin position="442"/>
        <end position="460"/>
    </location>
</feature>
<feature type="compositionally biased region" description="Basic and acidic residues" evidence="2">
    <location>
        <begin position="206"/>
        <end position="219"/>
    </location>
</feature>
<feature type="compositionally biased region" description="Low complexity" evidence="2">
    <location>
        <begin position="233"/>
        <end position="245"/>
    </location>
</feature>
<feature type="region of interest" description="Disordered" evidence="2">
    <location>
        <begin position="329"/>
        <end position="508"/>
    </location>
</feature>
<proteinExistence type="predicted"/>
<reference evidence="3" key="1">
    <citation type="submission" date="2023-11" db="EMBL/GenBank/DDBJ databases">
        <authorList>
            <person name="Alioto T."/>
            <person name="Alioto T."/>
            <person name="Gomez Garrido J."/>
        </authorList>
    </citation>
    <scope>NUCLEOTIDE SEQUENCE</scope>
</reference>
<keyword evidence="1" id="KW-0175">Coiled coil</keyword>
<evidence type="ECO:0000256" key="1">
    <source>
        <dbReference type="SAM" id="Coils"/>
    </source>
</evidence>
<feature type="compositionally biased region" description="Polar residues" evidence="2">
    <location>
        <begin position="257"/>
        <end position="268"/>
    </location>
</feature>
<gene>
    <name evidence="3" type="ORF">LECACI_7A002040</name>
</gene>
<evidence type="ECO:0000313" key="3">
    <source>
        <dbReference type="EMBL" id="CAK3874498.1"/>
    </source>
</evidence>
<evidence type="ECO:0000256" key="2">
    <source>
        <dbReference type="SAM" id="MobiDB-lite"/>
    </source>
</evidence>
<dbReference type="Proteomes" id="UP001296104">
    <property type="component" value="Unassembled WGS sequence"/>
</dbReference>
<feature type="compositionally biased region" description="Acidic residues" evidence="2">
    <location>
        <begin position="167"/>
        <end position="176"/>
    </location>
</feature>
<accession>A0AAI8YU61</accession>
<feature type="region of interest" description="Disordered" evidence="2">
    <location>
        <begin position="159"/>
        <end position="268"/>
    </location>
</feature>
<feature type="coiled-coil region" evidence="1">
    <location>
        <begin position="3"/>
        <end position="30"/>
    </location>
</feature>
<dbReference type="AlphaFoldDB" id="A0AAI8YU61"/>
<feature type="region of interest" description="Disordered" evidence="2">
    <location>
        <begin position="123"/>
        <end position="144"/>
    </location>
</feature>
<organism evidence="3 4">
    <name type="scientific">Lecanosticta acicola</name>
    <dbReference type="NCBI Taxonomy" id="111012"/>
    <lineage>
        <taxon>Eukaryota</taxon>
        <taxon>Fungi</taxon>
        <taxon>Dikarya</taxon>
        <taxon>Ascomycota</taxon>
        <taxon>Pezizomycotina</taxon>
        <taxon>Dothideomycetes</taxon>
        <taxon>Dothideomycetidae</taxon>
        <taxon>Mycosphaerellales</taxon>
        <taxon>Mycosphaerellaceae</taxon>
        <taxon>Lecanosticta</taxon>
    </lineage>
</organism>
<dbReference type="EMBL" id="CAVMBE010000008">
    <property type="protein sequence ID" value="CAK3874498.1"/>
    <property type="molecule type" value="Genomic_DNA"/>
</dbReference>